<gene>
    <name evidence="1" type="ORF">RNB18_20860</name>
</gene>
<evidence type="ECO:0008006" key="3">
    <source>
        <dbReference type="Google" id="ProtNLM"/>
    </source>
</evidence>
<protein>
    <recommendedName>
        <fullName evidence="3">DUF4089 domain-containing protein</fullName>
    </recommendedName>
</protein>
<sequence length="67" mass="6940">MASYEEHEQAAIELLTPLRGAMGGTVQPDYRLQMAQVEALLALAAAIAGRHQEGAAPGQPPIGPAGF</sequence>
<name>A0ABU2VCE7_9ACTN</name>
<accession>A0ABU2VCE7</accession>
<proteinExistence type="predicted"/>
<keyword evidence="2" id="KW-1185">Reference proteome</keyword>
<reference evidence="2" key="1">
    <citation type="submission" date="2023-07" db="EMBL/GenBank/DDBJ databases">
        <title>30 novel species of actinomycetes from the DSMZ collection.</title>
        <authorList>
            <person name="Nouioui I."/>
        </authorList>
    </citation>
    <scope>NUCLEOTIDE SEQUENCE [LARGE SCALE GENOMIC DNA]</scope>
    <source>
        <strain evidence="2">DSM 41640</strain>
    </source>
</reference>
<evidence type="ECO:0000313" key="2">
    <source>
        <dbReference type="Proteomes" id="UP001183824"/>
    </source>
</evidence>
<organism evidence="1 2">
    <name type="scientific">Streptomyces doebereineriae</name>
    <dbReference type="NCBI Taxonomy" id="3075528"/>
    <lineage>
        <taxon>Bacteria</taxon>
        <taxon>Bacillati</taxon>
        <taxon>Actinomycetota</taxon>
        <taxon>Actinomycetes</taxon>
        <taxon>Kitasatosporales</taxon>
        <taxon>Streptomycetaceae</taxon>
        <taxon>Streptomyces</taxon>
    </lineage>
</organism>
<dbReference type="EMBL" id="JAVREZ010000006">
    <property type="protein sequence ID" value="MDT0482622.1"/>
    <property type="molecule type" value="Genomic_DNA"/>
</dbReference>
<dbReference type="Proteomes" id="UP001183824">
    <property type="component" value="Unassembled WGS sequence"/>
</dbReference>
<evidence type="ECO:0000313" key="1">
    <source>
        <dbReference type="EMBL" id="MDT0482622.1"/>
    </source>
</evidence>
<dbReference type="RefSeq" id="WP_280859260.1">
    <property type="nucleotide sequence ID" value="NZ_JAVREZ010000006.1"/>
</dbReference>
<comment type="caution">
    <text evidence="1">The sequence shown here is derived from an EMBL/GenBank/DDBJ whole genome shotgun (WGS) entry which is preliminary data.</text>
</comment>